<dbReference type="AlphaFoldDB" id="A0AAN7C219"/>
<dbReference type="Proteomes" id="UP001303760">
    <property type="component" value="Unassembled WGS sequence"/>
</dbReference>
<sequence>MSYHSLLEWRRNTSQMKLRLRDEILTGTSENLQENVWHDIFQLYLLCSFSGLQDHAKALLEAYFDAQPGFEPPRGSQAKRILGLVWNHCSSAKSGNIPWDIAASDDQKDDPSEQRMNGQEINDGYDPHQWKTSQDPWTHAICARLLCRVPEGRVPDRAAVRESFDAVDRLFTQLPQRSNGMPHCHIFPMKVYFSLAAGLGKRQKARDIFKLACTVAEWCPGDLLPIPALYEVYFGDDDDDGASTDLASTPSSSEQLIAASAASAAVSVLTSALAQRKHHGRQEPLHGVAWPELLQRFSDAAFQVHRDDYAETDDDPPQEPLDILLPPIAPEALAEVEQALGGPLPADLREMALIANGFRGAWHFAGGGFPGVDKLCAVPSADYEIYFGVWPEPTTVLTRTEARPDGTTAEVATRVYEIGIGSRAKGGVDDAGPVWAGQGAAENDCFEHVVCPPETWRRLVARGRSRRSSRGGAEVEEEVVVDGEYRVIHFAYWEGGGHVQYKSMRHWIASETAEMERQLELEAEEGEANEDDGGEASGEE</sequence>
<name>A0AAN7C219_9PEZI</name>
<evidence type="ECO:0000313" key="3">
    <source>
        <dbReference type="Proteomes" id="UP001303760"/>
    </source>
</evidence>
<keyword evidence="3" id="KW-1185">Reference proteome</keyword>
<evidence type="ECO:0000256" key="1">
    <source>
        <dbReference type="SAM" id="MobiDB-lite"/>
    </source>
</evidence>
<feature type="region of interest" description="Disordered" evidence="1">
    <location>
        <begin position="515"/>
        <end position="540"/>
    </location>
</feature>
<organism evidence="2 3">
    <name type="scientific">Achaetomium macrosporum</name>
    <dbReference type="NCBI Taxonomy" id="79813"/>
    <lineage>
        <taxon>Eukaryota</taxon>
        <taxon>Fungi</taxon>
        <taxon>Dikarya</taxon>
        <taxon>Ascomycota</taxon>
        <taxon>Pezizomycotina</taxon>
        <taxon>Sordariomycetes</taxon>
        <taxon>Sordariomycetidae</taxon>
        <taxon>Sordariales</taxon>
        <taxon>Chaetomiaceae</taxon>
        <taxon>Achaetomium</taxon>
    </lineage>
</organism>
<reference evidence="2" key="1">
    <citation type="journal article" date="2023" name="Mol. Phylogenet. Evol.">
        <title>Genome-scale phylogeny and comparative genomics of the fungal order Sordariales.</title>
        <authorList>
            <person name="Hensen N."/>
            <person name="Bonometti L."/>
            <person name="Westerberg I."/>
            <person name="Brannstrom I.O."/>
            <person name="Guillou S."/>
            <person name="Cros-Aarteil S."/>
            <person name="Calhoun S."/>
            <person name="Haridas S."/>
            <person name="Kuo A."/>
            <person name="Mondo S."/>
            <person name="Pangilinan J."/>
            <person name="Riley R."/>
            <person name="LaButti K."/>
            <person name="Andreopoulos B."/>
            <person name="Lipzen A."/>
            <person name="Chen C."/>
            <person name="Yan M."/>
            <person name="Daum C."/>
            <person name="Ng V."/>
            <person name="Clum A."/>
            <person name="Steindorff A."/>
            <person name="Ohm R.A."/>
            <person name="Martin F."/>
            <person name="Silar P."/>
            <person name="Natvig D.O."/>
            <person name="Lalanne C."/>
            <person name="Gautier V."/>
            <person name="Ament-Velasquez S.L."/>
            <person name="Kruys A."/>
            <person name="Hutchinson M.I."/>
            <person name="Powell A.J."/>
            <person name="Barry K."/>
            <person name="Miller A.N."/>
            <person name="Grigoriev I.V."/>
            <person name="Debuchy R."/>
            <person name="Gladieux P."/>
            <person name="Hiltunen Thoren M."/>
            <person name="Johannesson H."/>
        </authorList>
    </citation>
    <scope>NUCLEOTIDE SEQUENCE</scope>
    <source>
        <strain evidence="2">CBS 532.94</strain>
    </source>
</reference>
<accession>A0AAN7C219</accession>
<proteinExistence type="predicted"/>
<reference evidence="2" key="2">
    <citation type="submission" date="2023-05" db="EMBL/GenBank/DDBJ databases">
        <authorList>
            <consortium name="Lawrence Berkeley National Laboratory"/>
            <person name="Steindorff A."/>
            <person name="Hensen N."/>
            <person name="Bonometti L."/>
            <person name="Westerberg I."/>
            <person name="Brannstrom I.O."/>
            <person name="Guillou S."/>
            <person name="Cros-Aarteil S."/>
            <person name="Calhoun S."/>
            <person name="Haridas S."/>
            <person name="Kuo A."/>
            <person name="Mondo S."/>
            <person name="Pangilinan J."/>
            <person name="Riley R."/>
            <person name="Labutti K."/>
            <person name="Andreopoulos B."/>
            <person name="Lipzen A."/>
            <person name="Chen C."/>
            <person name="Yanf M."/>
            <person name="Daum C."/>
            <person name="Ng V."/>
            <person name="Clum A."/>
            <person name="Ohm R."/>
            <person name="Martin F."/>
            <person name="Silar P."/>
            <person name="Natvig D."/>
            <person name="Lalanne C."/>
            <person name="Gautier V."/>
            <person name="Ament-Velasquez S.L."/>
            <person name="Kruys A."/>
            <person name="Hutchinson M.I."/>
            <person name="Powell A.J."/>
            <person name="Barry K."/>
            <person name="Miller A.N."/>
            <person name="Grigoriev I.V."/>
            <person name="Debuchy R."/>
            <person name="Gladieux P."/>
            <person name="Thoren M.H."/>
            <person name="Johannesson H."/>
        </authorList>
    </citation>
    <scope>NUCLEOTIDE SEQUENCE</scope>
    <source>
        <strain evidence="2">CBS 532.94</strain>
    </source>
</reference>
<feature type="region of interest" description="Disordered" evidence="1">
    <location>
        <begin position="101"/>
        <end position="128"/>
    </location>
</feature>
<dbReference type="EMBL" id="MU860462">
    <property type="protein sequence ID" value="KAK4233849.1"/>
    <property type="molecule type" value="Genomic_DNA"/>
</dbReference>
<evidence type="ECO:0000313" key="2">
    <source>
        <dbReference type="EMBL" id="KAK4233849.1"/>
    </source>
</evidence>
<gene>
    <name evidence="2" type="ORF">C8A03DRAFT_19146</name>
</gene>
<evidence type="ECO:0008006" key="4">
    <source>
        <dbReference type="Google" id="ProtNLM"/>
    </source>
</evidence>
<comment type="caution">
    <text evidence="2">The sequence shown here is derived from an EMBL/GenBank/DDBJ whole genome shotgun (WGS) entry which is preliminary data.</text>
</comment>
<feature type="compositionally biased region" description="Acidic residues" evidence="1">
    <location>
        <begin position="521"/>
        <end position="540"/>
    </location>
</feature>
<protein>
    <recommendedName>
        <fullName evidence="4">Knr4/Smi1-like domain-containing protein</fullName>
    </recommendedName>
</protein>